<accession>B0K045</accession>
<keyword evidence="2" id="KW-1185">Reference proteome</keyword>
<dbReference type="Proteomes" id="UP000008549">
    <property type="component" value="Unassembled WGS sequence"/>
</dbReference>
<proteinExistence type="predicted"/>
<name>B0K045_CAEBR</name>
<sequence length="45" mass="5225">MRHWICMRPSWEMRLTIWNTTYTAQGSTLVLTSVECILTNPPTGK</sequence>
<dbReference type="CTD" id="8590158"/>
<dbReference type="GeneID" id="8590158"/>
<organism evidence="1 2">
    <name type="scientific">Caenorhabditis briggsae</name>
    <dbReference type="NCBI Taxonomy" id="6238"/>
    <lineage>
        <taxon>Eukaryota</taxon>
        <taxon>Metazoa</taxon>
        <taxon>Ecdysozoa</taxon>
        <taxon>Nematoda</taxon>
        <taxon>Chromadorea</taxon>
        <taxon>Rhabditida</taxon>
        <taxon>Rhabditina</taxon>
        <taxon>Rhabditomorpha</taxon>
        <taxon>Rhabditoidea</taxon>
        <taxon>Rhabditidae</taxon>
        <taxon>Peloderinae</taxon>
        <taxon>Caenorhabditis</taxon>
    </lineage>
</organism>
<dbReference type="InParanoid" id="B0K045"/>
<evidence type="ECO:0000313" key="2">
    <source>
        <dbReference type="Proteomes" id="UP000008549"/>
    </source>
</evidence>
<dbReference type="RefSeq" id="XP_045091285.1">
    <property type="nucleotide sequence ID" value="XM_045236246.1"/>
</dbReference>
<dbReference type="KEGG" id="cbr:CBG_24236"/>
<reference evidence="1 2" key="2">
    <citation type="journal article" date="2011" name="PLoS Genet.">
        <title>Caenorhabditis briggsae recombinant inbred line genotypes reveal inter-strain incompatibility and the evolution of recombination.</title>
        <authorList>
            <person name="Ross J.A."/>
            <person name="Koboldt D.C."/>
            <person name="Staisch J.E."/>
            <person name="Chamberlin H.M."/>
            <person name="Gupta B.P."/>
            <person name="Miller R.D."/>
            <person name="Baird S.E."/>
            <person name="Haag E.S."/>
        </authorList>
    </citation>
    <scope>NUCLEOTIDE SEQUENCE [LARGE SCALE GENOMIC DNA]</scope>
    <source>
        <strain evidence="1 2">AF16</strain>
    </source>
</reference>
<protein>
    <submittedName>
        <fullName evidence="1">Protein CBG24236</fullName>
    </submittedName>
</protein>
<gene>
    <name evidence="1" type="ORF">CBG24236</name>
    <name evidence="1" type="ORF">CBG_24236</name>
</gene>
<dbReference type="AlphaFoldDB" id="B0K045"/>
<reference evidence="1 2" key="1">
    <citation type="journal article" date="2003" name="PLoS Biol.">
        <title>The genome sequence of Caenorhabditis briggsae: a platform for comparative genomics.</title>
        <authorList>
            <person name="Stein L.D."/>
            <person name="Bao Z."/>
            <person name="Blasiar D."/>
            <person name="Blumenthal T."/>
            <person name="Brent M.R."/>
            <person name="Chen N."/>
            <person name="Chinwalla A."/>
            <person name="Clarke L."/>
            <person name="Clee C."/>
            <person name="Coghlan A."/>
            <person name="Coulson A."/>
            <person name="D'Eustachio P."/>
            <person name="Fitch D.H."/>
            <person name="Fulton L.A."/>
            <person name="Fulton R.E."/>
            <person name="Griffiths-Jones S."/>
            <person name="Harris T.W."/>
            <person name="Hillier L.W."/>
            <person name="Kamath R."/>
            <person name="Kuwabara P.E."/>
            <person name="Mardis E.R."/>
            <person name="Marra M.A."/>
            <person name="Miner T.L."/>
            <person name="Minx P."/>
            <person name="Mullikin J.C."/>
            <person name="Plumb R.W."/>
            <person name="Rogers J."/>
            <person name="Schein J.E."/>
            <person name="Sohrmann M."/>
            <person name="Spieth J."/>
            <person name="Stajich J.E."/>
            <person name="Wei C."/>
            <person name="Willey D."/>
            <person name="Wilson R.K."/>
            <person name="Durbin R."/>
            <person name="Waterston R.H."/>
        </authorList>
    </citation>
    <scope>NUCLEOTIDE SEQUENCE [LARGE SCALE GENOMIC DNA]</scope>
    <source>
        <strain evidence="1 2">AF16</strain>
    </source>
</reference>
<dbReference type="EMBL" id="HE601171">
    <property type="protein sequence ID" value="CAP20893.1"/>
    <property type="molecule type" value="Genomic_DNA"/>
</dbReference>
<evidence type="ECO:0000313" key="1">
    <source>
        <dbReference type="EMBL" id="CAP20893.1"/>
    </source>
</evidence>